<evidence type="ECO:0000256" key="10">
    <source>
        <dbReference type="ARBA" id="ARBA00022741"/>
    </source>
</evidence>
<evidence type="ECO:0000256" key="7">
    <source>
        <dbReference type="ARBA" id="ARBA00022692"/>
    </source>
</evidence>
<evidence type="ECO:0000256" key="12">
    <source>
        <dbReference type="ARBA" id="ARBA00022989"/>
    </source>
</evidence>
<evidence type="ECO:0000256" key="2">
    <source>
        <dbReference type="ARBA" id="ARBA00012513"/>
    </source>
</evidence>
<keyword evidence="12" id="KW-1133">Transmembrane helix</keyword>
<dbReference type="EC" id="2.7.11.1" evidence="2"/>
<evidence type="ECO:0000256" key="17">
    <source>
        <dbReference type="ARBA" id="ARBA00048679"/>
    </source>
</evidence>
<sequence>MALTDRDALVALFRSTGGASWDKKDNWDTAAEIATWSGVQVNDEGRVVKLRLKSNNLRGPIPPQLGNLSFLESLDLGINKLGGHIPKELGALTILEQLWLERNQLTGPIPREVGNLRELKALWLSGNRLTGAIPAQHGALSELSCLNLSKTQLSGPILKELGALTKLTSLFLRSNKLTGPIPPELGKLAALESLDLTGNQLTGAIPAQLGDLNKLTALNLSNNQLSGPIPPEVGKLGAVKQLDLWGNKLSGPIPKELGALTKLASLFLRSNKFTDPIPPEMGNLSALQHLELQNNQLSGPIPSEVGNLRELKTLWLSGNQLTGAIPAQLGALNELTCLNLSKNQLSGEIPASLGQVSKLDSLYLHQNKLSGYIPKELGSLSKLGVLRLNNNDLTGPIPNELGALTKLTSLFLVCNKLTGAIPAQLAALKELTRLLLSGNQLSGPIPPGLGKLPSLTCLNLRENELNGPIPHELGGLTDLKVLGLSKNKLTGPIPPELGNLGALKTLDLGTNELTGLWDHTCNAEDVGQERAKRMSGGTIPSELRRLLETLDGADTDLGGNPWAEPPESIVTKGMESIRGYFEDLYAEPCRVQRRSVKVVLVGQEGAGKTSLRQSMKANEATPTGEWKEESTVFADVQPMELEGSSVRVYDCAGQVGYTGLLQMFLTPRSVCVLVCNVEAFEQRLGSEANGQVQEDCRKLEELRVCHWLRSISRRVPYSDVILVATKCDLACGNAGDMGKRLAHACRLWLSNWVRNGMQPVRLEHGVCLTSCCPAAVSEHGESSPGNHYAKGGWGCDWRDHRDDSSSPSLLHRLVNKLDGGGLRGAQMVLPRSWDMALTVLEALELGRDPVEMVLQTLAGADRENLTDTAEANTDVYQGIAVEDLNAKWQATVDGLAKGGIAVTNADNALEGALSIRIPKPLLNHKDEETYEGFVNLGDTGDKQITLEDPLDIASWWRHKNEGVLEPRLAYCMWPDGLSEYVLPTLASLGLTFPLENDPTGGLVVLLRLKPDRPERVGKVIYTFCLDQTPAFNATWKIFLGVPPGAIEKVLTRCCSLGGVQIFWRNGVLVHGGLGDEDGYGIFAAVLEYSSAENGLTAQIFGDTSFSAAWVALSYVMSAVSLMLLDFPGLRWRGSLKCPQHGDTILLTNKVTRAGDKFLAGSRCQQCSADTRALGAAAIDLVRMVNVRLDRDVIFREVKERFVELEGQYVFPSPVGSSKEEDLLIRKINEVTIAVNGGFAETKAGLGEVKGEIERGADETKAEWGVVKGEVERGVDEIKAGLGDVQHEVMGGLSKLKGRLDTVLETTQESLMRLKNLQAPNYLYPGLVAVEETGADGTPSGARGMKSMLHKVRGVGKDMTLHFLCPVDMTKVPCGYGGKGYRFRETRGWVKKISPVLQVALVTAKVALKATSGLDVDLSDFLKDVKDGLVGELVDPTLDEDALLRIVSGEEDVGADMRKDTRASYEALKKFMDKEQMDRLKNARDGDGYVDFRDKMKRVADGRGGMVWIRNENVQQWTDSRSNAALSS</sequence>
<dbReference type="EMBL" id="FN647789">
    <property type="protein sequence ID" value="CBN79590.1"/>
    <property type="molecule type" value="Genomic_DNA"/>
</dbReference>
<keyword evidence="9" id="KW-0677">Repeat</keyword>
<dbReference type="InterPro" id="IPR053211">
    <property type="entry name" value="DNA_repair-toleration"/>
</dbReference>
<keyword evidence="5" id="KW-0433">Leucine-rich repeat</keyword>
<dbReference type="eggNOG" id="ENOG502QQYD">
    <property type="taxonomic scope" value="Eukaryota"/>
</dbReference>
<comment type="catalytic activity">
    <reaction evidence="16">
        <text>L-threonyl-[protein] + ATP = O-phospho-L-threonyl-[protein] + ADP + H(+)</text>
        <dbReference type="Rhea" id="RHEA:46608"/>
        <dbReference type="Rhea" id="RHEA-COMP:11060"/>
        <dbReference type="Rhea" id="RHEA-COMP:11605"/>
        <dbReference type="ChEBI" id="CHEBI:15378"/>
        <dbReference type="ChEBI" id="CHEBI:30013"/>
        <dbReference type="ChEBI" id="CHEBI:30616"/>
        <dbReference type="ChEBI" id="CHEBI:61977"/>
        <dbReference type="ChEBI" id="CHEBI:456216"/>
        <dbReference type="EC" id="2.7.11.1"/>
    </reaction>
</comment>
<dbReference type="Pfam" id="PF08477">
    <property type="entry name" value="Roc"/>
    <property type="match status" value="1"/>
</dbReference>
<evidence type="ECO:0000256" key="14">
    <source>
        <dbReference type="ARBA" id="ARBA00023170"/>
    </source>
</evidence>
<keyword evidence="8" id="KW-0732">Signal</keyword>
<dbReference type="Gene3D" id="3.80.10.10">
    <property type="entry name" value="Ribonuclease Inhibitor"/>
    <property type="match status" value="3"/>
</dbReference>
<evidence type="ECO:0000256" key="1">
    <source>
        <dbReference type="ARBA" id="ARBA00004251"/>
    </source>
</evidence>
<dbReference type="InterPro" id="IPR055414">
    <property type="entry name" value="LRR_R13L4/SHOC2-like"/>
</dbReference>
<dbReference type="InterPro" id="IPR027417">
    <property type="entry name" value="P-loop_NTPase"/>
</dbReference>
<evidence type="ECO:0000256" key="4">
    <source>
        <dbReference type="ARBA" id="ARBA00022553"/>
    </source>
</evidence>
<dbReference type="FunFam" id="3.80.10.10:FF:000416">
    <property type="entry name" value="Probable leucine-rich repeat receptor-like protein kinase At5g63930"/>
    <property type="match status" value="2"/>
</dbReference>
<proteinExistence type="predicted"/>
<dbReference type="STRING" id="2880.D8LCS7"/>
<evidence type="ECO:0000256" key="16">
    <source>
        <dbReference type="ARBA" id="ARBA00047899"/>
    </source>
</evidence>
<reference evidence="19 20" key="1">
    <citation type="journal article" date="2010" name="Nature">
        <title>The Ectocarpus genome and the independent evolution of multicellularity in brown algae.</title>
        <authorList>
            <person name="Cock J.M."/>
            <person name="Sterck L."/>
            <person name="Rouze P."/>
            <person name="Scornet D."/>
            <person name="Allen A.E."/>
            <person name="Amoutzias G."/>
            <person name="Anthouard V."/>
            <person name="Artiguenave F."/>
            <person name="Aury J.M."/>
            <person name="Badger J.H."/>
            <person name="Beszteri B."/>
            <person name="Billiau K."/>
            <person name="Bonnet E."/>
            <person name="Bothwell J.H."/>
            <person name="Bowler C."/>
            <person name="Boyen C."/>
            <person name="Brownlee C."/>
            <person name="Carrano C.J."/>
            <person name="Charrier B."/>
            <person name="Cho G.Y."/>
            <person name="Coelho S.M."/>
            <person name="Collen J."/>
            <person name="Corre E."/>
            <person name="Da Silva C."/>
            <person name="Delage L."/>
            <person name="Delaroque N."/>
            <person name="Dittami S.M."/>
            <person name="Doulbeau S."/>
            <person name="Elias M."/>
            <person name="Farnham G."/>
            <person name="Gachon C.M."/>
            <person name="Gschloessl B."/>
            <person name="Heesch S."/>
            <person name="Jabbari K."/>
            <person name="Jubin C."/>
            <person name="Kawai H."/>
            <person name="Kimura K."/>
            <person name="Kloareg B."/>
            <person name="Kupper F.C."/>
            <person name="Lang D."/>
            <person name="Le Bail A."/>
            <person name="Leblanc C."/>
            <person name="Lerouge P."/>
            <person name="Lohr M."/>
            <person name="Lopez P.J."/>
            <person name="Martens C."/>
            <person name="Maumus F."/>
            <person name="Michel G."/>
            <person name="Miranda-Saavedra D."/>
            <person name="Morales J."/>
            <person name="Moreau H."/>
            <person name="Motomura T."/>
            <person name="Nagasato C."/>
            <person name="Napoli C.A."/>
            <person name="Nelson D.R."/>
            <person name="Nyvall-Collen P."/>
            <person name="Peters A.F."/>
            <person name="Pommier C."/>
            <person name="Potin P."/>
            <person name="Poulain J."/>
            <person name="Quesneville H."/>
            <person name="Read B."/>
            <person name="Rensing S.A."/>
            <person name="Ritter A."/>
            <person name="Rousvoal S."/>
            <person name="Samanta M."/>
            <person name="Samson G."/>
            <person name="Schroeder D.C."/>
            <person name="Segurens B."/>
            <person name="Strittmatter M."/>
            <person name="Tonon T."/>
            <person name="Tregear J.W."/>
            <person name="Valentin K."/>
            <person name="von Dassow P."/>
            <person name="Yamagishi T."/>
            <person name="Van de Peer Y."/>
            <person name="Wincker P."/>
        </authorList>
    </citation>
    <scope>NUCLEOTIDE SEQUENCE [LARGE SCALE GENOMIC DNA]</scope>
    <source>
        <strain evidence="20">Ec32 / CCAP1310/4</strain>
    </source>
</reference>
<accession>D8LCS7</accession>
<evidence type="ECO:0000256" key="3">
    <source>
        <dbReference type="ARBA" id="ARBA00022475"/>
    </source>
</evidence>
<dbReference type="InterPro" id="IPR032675">
    <property type="entry name" value="LRR_dom_sf"/>
</dbReference>
<keyword evidence="14" id="KW-0675">Receptor</keyword>
<dbReference type="FunFam" id="3.80.10.10:FF:000095">
    <property type="entry name" value="LRR receptor-like serine/threonine-protein kinase GSO1"/>
    <property type="match status" value="1"/>
</dbReference>
<keyword evidence="15" id="KW-0325">Glycoprotein</keyword>
<dbReference type="SMART" id="SM00369">
    <property type="entry name" value="LRR_TYP"/>
    <property type="match status" value="11"/>
</dbReference>
<comment type="catalytic activity">
    <reaction evidence="17">
        <text>L-seryl-[protein] + ATP = O-phospho-L-seryl-[protein] + ADP + H(+)</text>
        <dbReference type="Rhea" id="RHEA:17989"/>
        <dbReference type="Rhea" id="RHEA-COMP:9863"/>
        <dbReference type="Rhea" id="RHEA-COMP:11604"/>
        <dbReference type="ChEBI" id="CHEBI:15378"/>
        <dbReference type="ChEBI" id="CHEBI:29999"/>
        <dbReference type="ChEBI" id="CHEBI:30616"/>
        <dbReference type="ChEBI" id="CHEBI:83421"/>
        <dbReference type="ChEBI" id="CHEBI:456216"/>
        <dbReference type="EC" id="2.7.11.1"/>
    </reaction>
</comment>
<dbReference type="Proteomes" id="UP000002630">
    <property type="component" value="Linkage Group LG09"/>
</dbReference>
<keyword evidence="4" id="KW-0597">Phosphoprotein</keyword>
<evidence type="ECO:0000259" key="18">
    <source>
        <dbReference type="Pfam" id="PF23598"/>
    </source>
</evidence>
<dbReference type="Gene3D" id="3.40.50.300">
    <property type="entry name" value="P-loop containing nucleotide triphosphate hydrolases"/>
    <property type="match status" value="1"/>
</dbReference>
<keyword evidence="3" id="KW-1003">Cell membrane</keyword>
<evidence type="ECO:0000256" key="11">
    <source>
        <dbReference type="ARBA" id="ARBA00022840"/>
    </source>
</evidence>
<evidence type="ECO:0000313" key="20">
    <source>
        <dbReference type="Proteomes" id="UP000002630"/>
    </source>
</evidence>
<keyword evidence="13" id="KW-0472">Membrane</keyword>
<evidence type="ECO:0000256" key="6">
    <source>
        <dbReference type="ARBA" id="ARBA00022679"/>
    </source>
</evidence>
<evidence type="ECO:0000256" key="5">
    <source>
        <dbReference type="ARBA" id="ARBA00022614"/>
    </source>
</evidence>
<keyword evidence="20" id="KW-1185">Reference proteome</keyword>
<dbReference type="InterPro" id="IPR001611">
    <property type="entry name" value="Leu-rich_rpt"/>
</dbReference>
<organism evidence="19 20">
    <name type="scientific">Ectocarpus siliculosus</name>
    <name type="common">Brown alga</name>
    <name type="synonym">Conferva siliculosa</name>
    <dbReference type="NCBI Taxonomy" id="2880"/>
    <lineage>
        <taxon>Eukaryota</taxon>
        <taxon>Sar</taxon>
        <taxon>Stramenopiles</taxon>
        <taxon>Ochrophyta</taxon>
        <taxon>PX clade</taxon>
        <taxon>Phaeophyceae</taxon>
        <taxon>Ectocarpales</taxon>
        <taxon>Ectocarpaceae</taxon>
        <taxon>Ectocarpus</taxon>
    </lineage>
</organism>
<dbReference type="Pfam" id="PF00560">
    <property type="entry name" value="LRR_1"/>
    <property type="match status" value="4"/>
</dbReference>
<comment type="subcellular location">
    <subcellularLocation>
        <location evidence="1">Cell membrane</location>
        <topology evidence="1">Single-pass type I membrane protein</topology>
    </subcellularLocation>
</comment>
<dbReference type="Pfam" id="PF13855">
    <property type="entry name" value="LRR_8"/>
    <property type="match status" value="1"/>
</dbReference>
<dbReference type="OrthoDB" id="676979at2759"/>
<keyword evidence="7" id="KW-0812">Transmembrane</keyword>
<evidence type="ECO:0000313" key="19">
    <source>
        <dbReference type="EMBL" id="CBN79590.1"/>
    </source>
</evidence>
<dbReference type="FunFam" id="3.80.10.10:FF:000383">
    <property type="entry name" value="Leucine-rich repeat receptor protein kinase EMS1"/>
    <property type="match status" value="1"/>
</dbReference>
<dbReference type="InParanoid" id="D8LCS7"/>
<protein>
    <recommendedName>
        <fullName evidence="2">non-specific serine/threonine protein kinase</fullName>
        <ecNumber evidence="2">2.7.11.1</ecNumber>
    </recommendedName>
</protein>
<dbReference type="Pfam" id="PF23598">
    <property type="entry name" value="LRR_14"/>
    <property type="match status" value="1"/>
</dbReference>
<evidence type="ECO:0000256" key="15">
    <source>
        <dbReference type="ARBA" id="ARBA00023180"/>
    </source>
</evidence>
<dbReference type="GO" id="GO:0005886">
    <property type="term" value="C:plasma membrane"/>
    <property type="evidence" value="ECO:0007669"/>
    <property type="project" value="UniProtKB-SubCell"/>
</dbReference>
<dbReference type="GO" id="GO:0004674">
    <property type="term" value="F:protein serine/threonine kinase activity"/>
    <property type="evidence" value="ECO:0007669"/>
    <property type="project" value="UniProtKB-EC"/>
</dbReference>
<keyword evidence="10" id="KW-0547">Nucleotide-binding</keyword>
<evidence type="ECO:0000256" key="8">
    <source>
        <dbReference type="ARBA" id="ARBA00022729"/>
    </source>
</evidence>
<keyword evidence="6" id="KW-0808">Transferase</keyword>
<dbReference type="InterPro" id="IPR003591">
    <property type="entry name" value="Leu-rich_rpt_typical-subtyp"/>
</dbReference>
<dbReference type="SUPFAM" id="SSF52540">
    <property type="entry name" value="P-loop containing nucleoside triphosphate hydrolases"/>
    <property type="match status" value="1"/>
</dbReference>
<keyword evidence="11" id="KW-0067">ATP-binding</keyword>
<gene>
    <name evidence="19" type="ORF">Esi_0011_0207</name>
</gene>
<feature type="domain" description="Disease resistance R13L4/SHOC-2-like LRR" evidence="18">
    <location>
        <begin position="280"/>
        <end position="390"/>
    </location>
</feature>
<dbReference type="PANTHER" id="PTHR48060">
    <property type="entry name" value="DNA DAMAGE-REPAIR/TOLERATION PROTEIN DRT100"/>
    <property type="match status" value="1"/>
</dbReference>
<evidence type="ECO:0000256" key="9">
    <source>
        <dbReference type="ARBA" id="ARBA00022737"/>
    </source>
</evidence>
<evidence type="ECO:0000256" key="13">
    <source>
        <dbReference type="ARBA" id="ARBA00023136"/>
    </source>
</evidence>
<dbReference type="SUPFAM" id="SSF52058">
    <property type="entry name" value="L domain-like"/>
    <property type="match status" value="2"/>
</dbReference>
<dbReference type="PANTHER" id="PTHR48060:SF21">
    <property type="entry name" value="L DOMAIN-LIKE PROTEIN"/>
    <property type="match status" value="1"/>
</dbReference>
<dbReference type="GO" id="GO:0005524">
    <property type="term" value="F:ATP binding"/>
    <property type="evidence" value="ECO:0007669"/>
    <property type="project" value="UniProtKB-KW"/>
</dbReference>
<name>D8LCS7_ECTSI</name>
<dbReference type="EMBL" id="FN649734">
    <property type="protein sequence ID" value="CBN79590.1"/>
    <property type="molecule type" value="Genomic_DNA"/>
</dbReference>